<dbReference type="SUPFAM" id="SSF74650">
    <property type="entry name" value="Galactose mutarotase-like"/>
    <property type="match status" value="1"/>
</dbReference>
<keyword evidence="13" id="KW-0732">Signal</keyword>
<dbReference type="GO" id="GO:0004674">
    <property type="term" value="F:protein serine/threonine kinase activity"/>
    <property type="evidence" value="ECO:0007669"/>
    <property type="project" value="UniProtKB-KW"/>
</dbReference>
<evidence type="ECO:0000256" key="21">
    <source>
        <dbReference type="ARBA" id="ARBA00023242"/>
    </source>
</evidence>
<dbReference type="Pfam" id="PF13802">
    <property type="entry name" value="Gal_mutarotas_2"/>
    <property type="match status" value="1"/>
</dbReference>
<proteinExistence type="inferred from homology"/>
<dbReference type="GO" id="GO:0030246">
    <property type="term" value="F:carbohydrate binding"/>
    <property type="evidence" value="ECO:0007669"/>
    <property type="project" value="InterPro"/>
</dbReference>
<dbReference type="GO" id="GO:0004558">
    <property type="term" value="F:alpha-1,4-glucosidase activity"/>
    <property type="evidence" value="ECO:0007669"/>
    <property type="project" value="UniProtKB-EC"/>
</dbReference>
<dbReference type="GO" id="GO:0005524">
    <property type="term" value="F:ATP binding"/>
    <property type="evidence" value="ECO:0007669"/>
    <property type="project" value="UniProtKB-KW"/>
</dbReference>
<protein>
    <recommendedName>
        <fullName evidence="24">Glucosidase II subunit alpha</fullName>
        <ecNumber evidence="7">2.7.11.1</ecNumber>
        <ecNumber evidence="8">3.2.1.20</ecNumber>
    </recommendedName>
</protein>
<dbReference type="FunFam" id="2.60.40.1180:FF:000023">
    <property type="entry name" value="neutral alpha-glucosidase AB isoform X2"/>
    <property type="match status" value="1"/>
</dbReference>
<reference evidence="31" key="1">
    <citation type="submission" date="2017-03" db="EMBL/GenBank/DDBJ databases">
        <authorList>
            <person name="Sharma R."/>
            <person name="Thines M."/>
        </authorList>
    </citation>
    <scope>NUCLEOTIDE SEQUENCE [LARGE SCALE GENOMIC DNA]</scope>
</reference>
<keyword evidence="22" id="KW-0326">Glycosidase</keyword>
<keyword evidence="12" id="KW-0808">Transferase</keyword>
<keyword evidence="16" id="KW-0418">Kinase</keyword>
<keyword evidence="9" id="KW-0723">Serine/threonine-protein kinase</keyword>
<keyword evidence="31" id="KW-1185">Reference proteome</keyword>
<evidence type="ECO:0000256" key="27">
    <source>
        <dbReference type="SAM" id="Coils"/>
    </source>
</evidence>
<sequence length="1331" mass="150704">MSSSTEGEKYEVLGKIGQGAFGVIQKVRRKSDGHILCRKEINYVRMSQKEREQLHAEFSILHSLRHPNIVAYYNREHLKSTQDLHLYMEYCGGGDLSKVIEKLKVNNQYAEEEFAWSIFSQLVTALFRCHYGVDPPEVGNHVMGSGNVVKPSGLKAKNSVMILHRDLKPENVFLGADNSVKLGDFGLSKIMASHDFASTYVGTPFYMSPEICAAERYTLHSDIWSLGCIMYELCARVPPFNAKTHFHLIQKIKEGRVDPLPSIYSPELQSVIKSCLKTNPLNRPDTAALLNLPVVRLMRKEKEVVALGKQLKSKEEQALQRAHEAEAMVARLEAEKETMKAEIESTVRREWEVKARLEIDRQIQCEIEKLHKKFDVEVQARVEVKVQAHLRSLKAKDHTSVPVATDIPLSSVSTSADTDFPSTTDLSSLSIDSPLSDRSNHRPPPKNATRTPFTRARTTYDSPMDSGVARVTIDEEKRRNGEIELRHGSKARKERYDEADSWALVGEPNIDKSATLTAQTQDGITTITYGDSLRNAIKIRHHPFSIEFARDGDTQVVFNRQGLLNIEQWRPKIEAESSEGNSTDGDSNEDESTWWEESFGGNTDSKPKGPESVAVDISFPGYQHVFGIPEHTGPLSLRETRGKSRNSYTDPYRMYNSDVFEYELDSPMTLYGSIPFMHAHRKDSTVGILWLNAAETWIDITKIEAAESQNSDSRPSRVGTETHWFSESGLLDVFVFLGPTPNDITKAYGELTGFTQLPQEFAIAYHQCRWNYMSDEEVKDVDRGFDRHSIPYDVIWLDLEYTDDRKYFTWDSHKFPDPLGMQDHLNLRHRKLVTLIDPHIKNTGNYPVVEELKSKGHAIKNKDGDIYDGWCWPGSSNWVDCFSPAAREWWKTLFKYESWMGSTPATFIWNDMNEPSVFNGPETTMPKDNVHYGGWEHRDVHNINGMTFVNATYHALLERKAGVVRRPFVLTRSFYAGSQRLGAMWTGDNLANWGHLEAAFPMILSLNIAGLPFAGADVGGFFGTPSKELLTRWYQAGAFYPFFRAHSHIDTRRREPYLAGEPYTGIMTRAIRLRYQLLPAWYTAFHEASVDGSPILRPQYYVHPSDERGFAIDDQFYLGSTGILAKPVVKEGATSVDLYLSDNEVYYDYFDYTIYSGNGHHTIDAPLDKVPVFLRGGHIVPRRDRPRRSSKLMKWDPLTLVVVMGSTGDAEGSLYLDDGETFDYLSGAYVHRKFTFDASTSALTSHDLSTKGSLSASYRKDTSKVRVEKIVVVGAPKEWAAMEHVRVEQEGRSADKAALKFHKAVDGRSAWAVVRDPKVAISKDWSIVFAS</sequence>
<evidence type="ECO:0000256" key="25">
    <source>
        <dbReference type="ARBA" id="ARBA00047899"/>
    </source>
</evidence>
<evidence type="ECO:0000256" key="28">
    <source>
        <dbReference type="SAM" id="MobiDB-lite"/>
    </source>
</evidence>
<feature type="region of interest" description="Disordered" evidence="28">
    <location>
        <begin position="570"/>
        <end position="612"/>
    </location>
</feature>
<dbReference type="Gene3D" id="2.60.40.1760">
    <property type="entry name" value="glycosyl hydrolase (family 31)"/>
    <property type="match status" value="1"/>
</dbReference>
<evidence type="ECO:0000256" key="16">
    <source>
        <dbReference type="ARBA" id="ARBA00022777"/>
    </source>
</evidence>
<dbReference type="InterPro" id="IPR030458">
    <property type="entry name" value="Glyco_hydro_31_AS"/>
</dbReference>
<keyword evidence="14" id="KW-0547">Nucleotide-binding</keyword>
<dbReference type="Proteomes" id="UP000192927">
    <property type="component" value="Unassembled WGS sequence"/>
</dbReference>
<comment type="catalytic activity">
    <reaction evidence="25">
        <text>L-threonyl-[protein] + ATP = O-phospho-L-threonyl-[protein] + ADP + H(+)</text>
        <dbReference type="Rhea" id="RHEA:46608"/>
        <dbReference type="Rhea" id="RHEA-COMP:11060"/>
        <dbReference type="Rhea" id="RHEA-COMP:11605"/>
        <dbReference type="ChEBI" id="CHEBI:15378"/>
        <dbReference type="ChEBI" id="CHEBI:30013"/>
        <dbReference type="ChEBI" id="CHEBI:30616"/>
        <dbReference type="ChEBI" id="CHEBI:61977"/>
        <dbReference type="ChEBI" id="CHEBI:456216"/>
        <dbReference type="EC" id="2.7.11.1"/>
    </reaction>
</comment>
<comment type="catalytic activity">
    <reaction evidence="26">
        <text>L-seryl-[protein] + ATP = O-phospho-L-seryl-[protein] + ADP + H(+)</text>
        <dbReference type="Rhea" id="RHEA:17989"/>
        <dbReference type="Rhea" id="RHEA-COMP:9863"/>
        <dbReference type="Rhea" id="RHEA-COMP:11604"/>
        <dbReference type="ChEBI" id="CHEBI:15378"/>
        <dbReference type="ChEBI" id="CHEBI:29999"/>
        <dbReference type="ChEBI" id="CHEBI:30616"/>
        <dbReference type="ChEBI" id="CHEBI:83421"/>
        <dbReference type="ChEBI" id="CHEBI:456216"/>
        <dbReference type="EC" id="2.7.11.1"/>
    </reaction>
</comment>
<evidence type="ECO:0000256" key="9">
    <source>
        <dbReference type="ARBA" id="ARBA00022527"/>
    </source>
</evidence>
<comment type="subcellular location">
    <subcellularLocation>
        <location evidence="3">Endoplasmic reticulum</location>
    </subcellularLocation>
    <subcellularLocation>
        <location evidence="2">Nucleus</location>
    </subcellularLocation>
</comment>
<dbReference type="PANTHER" id="PTHR22762">
    <property type="entry name" value="ALPHA-GLUCOSIDASE"/>
    <property type="match status" value="1"/>
</dbReference>
<evidence type="ECO:0000256" key="20">
    <source>
        <dbReference type="ARBA" id="ARBA00023180"/>
    </source>
</evidence>
<dbReference type="GO" id="GO:0006491">
    <property type="term" value="P:N-glycan processing"/>
    <property type="evidence" value="ECO:0007669"/>
    <property type="project" value="TreeGrafter"/>
</dbReference>
<dbReference type="PANTHER" id="PTHR22762:SF54">
    <property type="entry name" value="BCDNA.GH04962"/>
    <property type="match status" value="1"/>
</dbReference>
<dbReference type="GO" id="GO:0005975">
    <property type="term" value="P:carbohydrate metabolic process"/>
    <property type="evidence" value="ECO:0007669"/>
    <property type="project" value="InterPro"/>
</dbReference>
<evidence type="ECO:0000256" key="15">
    <source>
        <dbReference type="ARBA" id="ARBA00022776"/>
    </source>
</evidence>
<dbReference type="InterPro" id="IPR001245">
    <property type="entry name" value="Ser-Thr/Tyr_kinase_cat_dom"/>
</dbReference>
<dbReference type="EC" id="3.2.1.20" evidence="8"/>
<evidence type="ECO:0000256" key="2">
    <source>
        <dbReference type="ARBA" id="ARBA00004123"/>
    </source>
</evidence>
<dbReference type="Gene3D" id="1.10.510.10">
    <property type="entry name" value="Transferase(Phosphotransferase) domain 1"/>
    <property type="match status" value="1"/>
</dbReference>
<dbReference type="Gene3D" id="3.30.200.20">
    <property type="entry name" value="Phosphorylase Kinase, domain 1"/>
    <property type="match status" value="1"/>
</dbReference>
<comment type="similarity">
    <text evidence="6">Belongs to the glycosyl hydrolase 31 family.</text>
</comment>
<evidence type="ECO:0000256" key="11">
    <source>
        <dbReference type="ARBA" id="ARBA00022618"/>
    </source>
</evidence>
<evidence type="ECO:0000313" key="31">
    <source>
        <dbReference type="Proteomes" id="UP000192927"/>
    </source>
</evidence>
<evidence type="ECO:0000256" key="17">
    <source>
        <dbReference type="ARBA" id="ARBA00022801"/>
    </source>
</evidence>
<dbReference type="CDD" id="cd08217">
    <property type="entry name" value="STKc_Nek2"/>
    <property type="match status" value="1"/>
</dbReference>
<accession>A0A1W5DC48</accession>
<dbReference type="Gene3D" id="2.60.40.1180">
    <property type="entry name" value="Golgi alpha-mannosidase II"/>
    <property type="match status" value="2"/>
</dbReference>
<dbReference type="SUPFAM" id="SSF56112">
    <property type="entry name" value="Protein kinase-like (PK-like)"/>
    <property type="match status" value="1"/>
</dbReference>
<keyword evidence="27" id="KW-0175">Coiled coil</keyword>
<dbReference type="InterPro" id="IPR048395">
    <property type="entry name" value="Glyco_hydro_31_C"/>
</dbReference>
<evidence type="ECO:0000256" key="3">
    <source>
        <dbReference type="ARBA" id="ARBA00004240"/>
    </source>
</evidence>
<dbReference type="FunFam" id="3.30.200.20:FF:000151">
    <property type="entry name" value="G2-specific protein kinase nimA"/>
    <property type="match status" value="1"/>
</dbReference>
<keyword evidence="11" id="KW-0132">Cell division</keyword>
<dbReference type="SMART" id="SM00220">
    <property type="entry name" value="S_TKc"/>
    <property type="match status" value="1"/>
</dbReference>
<evidence type="ECO:0000313" key="30">
    <source>
        <dbReference type="EMBL" id="SLM40502.1"/>
    </source>
</evidence>
<evidence type="ECO:0000256" key="23">
    <source>
        <dbReference type="ARBA" id="ARBA00023306"/>
    </source>
</evidence>
<feature type="compositionally biased region" description="Low complexity" evidence="28">
    <location>
        <begin position="448"/>
        <end position="459"/>
    </location>
</feature>
<dbReference type="SUPFAM" id="SSF51011">
    <property type="entry name" value="Glycosyl hydrolase domain"/>
    <property type="match status" value="1"/>
</dbReference>
<dbReference type="InterPro" id="IPR033403">
    <property type="entry name" value="DUF5110"/>
</dbReference>
<keyword evidence="15" id="KW-0498">Mitosis</keyword>
<comment type="pathway">
    <text evidence="4">Glycan metabolism; N-glycan metabolism.</text>
</comment>
<dbReference type="GO" id="GO:0005634">
    <property type="term" value="C:nucleus"/>
    <property type="evidence" value="ECO:0007669"/>
    <property type="project" value="UniProtKB-SubCell"/>
</dbReference>
<keyword evidence="23" id="KW-0131">Cell cycle</keyword>
<dbReference type="Pfam" id="PF17137">
    <property type="entry name" value="DUF5110"/>
    <property type="match status" value="1"/>
</dbReference>
<feature type="coiled-coil region" evidence="27">
    <location>
        <begin position="297"/>
        <end position="349"/>
    </location>
</feature>
<dbReference type="GO" id="GO:0000278">
    <property type="term" value="P:mitotic cell cycle"/>
    <property type="evidence" value="ECO:0007669"/>
    <property type="project" value="UniProtKB-ARBA"/>
</dbReference>
<dbReference type="EMBL" id="FWEW01003727">
    <property type="protein sequence ID" value="SLM40502.1"/>
    <property type="molecule type" value="Genomic_DNA"/>
</dbReference>
<organism evidence="30 31">
    <name type="scientific">Lasallia pustulata</name>
    <dbReference type="NCBI Taxonomy" id="136370"/>
    <lineage>
        <taxon>Eukaryota</taxon>
        <taxon>Fungi</taxon>
        <taxon>Dikarya</taxon>
        <taxon>Ascomycota</taxon>
        <taxon>Pezizomycotina</taxon>
        <taxon>Lecanoromycetes</taxon>
        <taxon>OSLEUM clade</taxon>
        <taxon>Umbilicariomycetidae</taxon>
        <taxon>Umbilicariales</taxon>
        <taxon>Umbilicariaceae</taxon>
        <taxon>Lasallia</taxon>
    </lineage>
</organism>
<dbReference type="Pfam" id="PF01055">
    <property type="entry name" value="Glyco_hydro_31_2nd"/>
    <property type="match status" value="1"/>
</dbReference>
<dbReference type="FunFam" id="1.10.510.10:FF:000697">
    <property type="entry name" value="G2-specific protein kinase nimA"/>
    <property type="match status" value="1"/>
</dbReference>
<evidence type="ECO:0000256" key="26">
    <source>
        <dbReference type="ARBA" id="ARBA00048679"/>
    </source>
</evidence>
<feature type="region of interest" description="Disordered" evidence="28">
    <location>
        <begin position="411"/>
        <end position="464"/>
    </location>
</feature>
<dbReference type="InterPro" id="IPR013780">
    <property type="entry name" value="Glyco_hydro_b"/>
</dbReference>
<keyword evidence="19" id="KW-0067">ATP-binding</keyword>
<feature type="domain" description="Protein kinase" evidence="29">
    <location>
        <begin position="10"/>
        <end position="295"/>
    </location>
</feature>
<evidence type="ECO:0000256" key="24">
    <source>
        <dbReference type="ARBA" id="ARBA00042895"/>
    </source>
</evidence>
<dbReference type="GO" id="GO:0007059">
    <property type="term" value="P:chromosome segregation"/>
    <property type="evidence" value="ECO:0007669"/>
    <property type="project" value="UniProtKB-ARBA"/>
</dbReference>
<dbReference type="InterPro" id="IPR011009">
    <property type="entry name" value="Kinase-like_dom_sf"/>
</dbReference>
<dbReference type="InterPro" id="IPR017853">
    <property type="entry name" value="GH"/>
</dbReference>
<evidence type="ECO:0000256" key="22">
    <source>
        <dbReference type="ARBA" id="ARBA00023295"/>
    </source>
</evidence>
<evidence type="ECO:0000256" key="6">
    <source>
        <dbReference type="ARBA" id="ARBA00007806"/>
    </source>
</evidence>
<evidence type="ECO:0000256" key="10">
    <source>
        <dbReference type="ARBA" id="ARBA00022553"/>
    </source>
</evidence>
<comment type="catalytic activity">
    <reaction evidence="1">
        <text>Hydrolysis of terminal, non-reducing (1-&gt;4)-linked alpha-D-glucose residues with release of alpha-D-glucose.</text>
        <dbReference type="EC" id="3.2.1.20"/>
    </reaction>
</comment>
<evidence type="ECO:0000256" key="8">
    <source>
        <dbReference type="ARBA" id="ARBA00012741"/>
    </source>
</evidence>
<evidence type="ECO:0000256" key="13">
    <source>
        <dbReference type="ARBA" id="ARBA00022729"/>
    </source>
</evidence>
<keyword evidence="18" id="KW-0256">Endoplasmic reticulum</keyword>
<dbReference type="SUPFAM" id="SSF51445">
    <property type="entry name" value="(Trans)glycosidases"/>
    <property type="match status" value="1"/>
</dbReference>
<dbReference type="CDD" id="cd14752">
    <property type="entry name" value="GH31_N"/>
    <property type="match status" value="1"/>
</dbReference>
<evidence type="ECO:0000259" key="29">
    <source>
        <dbReference type="PROSITE" id="PS50011"/>
    </source>
</evidence>
<name>A0A1W5DC48_9LECA</name>
<keyword evidence="10" id="KW-0597">Phosphoprotein</keyword>
<keyword evidence="20" id="KW-0325">Glycoprotein</keyword>
<dbReference type="Gene3D" id="3.20.20.80">
    <property type="entry name" value="Glycosidases"/>
    <property type="match status" value="1"/>
</dbReference>
<dbReference type="GO" id="GO:0017177">
    <property type="term" value="C:glucosidase II complex"/>
    <property type="evidence" value="ECO:0007669"/>
    <property type="project" value="TreeGrafter"/>
</dbReference>
<feature type="compositionally biased region" description="Low complexity" evidence="28">
    <location>
        <begin position="421"/>
        <end position="437"/>
    </location>
</feature>
<dbReference type="PROSITE" id="PS50011">
    <property type="entry name" value="PROTEIN_KINASE_DOM"/>
    <property type="match status" value="1"/>
</dbReference>
<evidence type="ECO:0000256" key="5">
    <source>
        <dbReference type="ARBA" id="ARBA00006692"/>
    </source>
</evidence>
<dbReference type="PROSITE" id="PS00108">
    <property type="entry name" value="PROTEIN_KINASE_ST"/>
    <property type="match status" value="1"/>
</dbReference>
<evidence type="ECO:0000256" key="1">
    <source>
        <dbReference type="ARBA" id="ARBA00001657"/>
    </source>
</evidence>
<dbReference type="InterPro" id="IPR000719">
    <property type="entry name" value="Prot_kinase_dom"/>
</dbReference>
<dbReference type="Pfam" id="PF21365">
    <property type="entry name" value="Glyco_hydro_31_3rd"/>
    <property type="match status" value="1"/>
</dbReference>
<comment type="similarity">
    <text evidence="5">Belongs to the protein kinase superfamily. CAMK Ser/Thr protein kinase family.</text>
</comment>
<dbReference type="CDD" id="cd06603">
    <property type="entry name" value="GH31_GANC_GANAB_alpha"/>
    <property type="match status" value="1"/>
</dbReference>
<dbReference type="GO" id="GO:0051301">
    <property type="term" value="P:cell division"/>
    <property type="evidence" value="ECO:0007669"/>
    <property type="project" value="UniProtKB-KW"/>
</dbReference>
<evidence type="ECO:0000256" key="7">
    <source>
        <dbReference type="ARBA" id="ARBA00012513"/>
    </source>
</evidence>
<keyword evidence="17" id="KW-0378">Hydrolase</keyword>
<evidence type="ECO:0000256" key="19">
    <source>
        <dbReference type="ARBA" id="ARBA00022840"/>
    </source>
</evidence>
<dbReference type="Pfam" id="PF07714">
    <property type="entry name" value="PK_Tyr_Ser-Thr"/>
    <property type="match status" value="1"/>
</dbReference>
<evidence type="ECO:0000256" key="14">
    <source>
        <dbReference type="ARBA" id="ARBA00022741"/>
    </source>
</evidence>
<dbReference type="InterPro" id="IPR000322">
    <property type="entry name" value="Glyco_hydro_31_TIM"/>
</dbReference>
<dbReference type="InterPro" id="IPR025887">
    <property type="entry name" value="Glyco_hydro_31_N_dom"/>
</dbReference>
<dbReference type="PROSITE" id="PS00129">
    <property type="entry name" value="GLYCOSYL_HYDROL_F31_1"/>
    <property type="match status" value="1"/>
</dbReference>
<evidence type="ECO:0000256" key="4">
    <source>
        <dbReference type="ARBA" id="ARBA00004833"/>
    </source>
</evidence>
<keyword evidence="21" id="KW-0539">Nucleus</keyword>
<evidence type="ECO:0000256" key="12">
    <source>
        <dbReference type="ARBA" id="ARBA00022679"/>
    </source>
</evidence>
<dbReference type="EC" id="2.7.11.1" evidence="7"/>
<dbReference type="InterPro" id="IPR011013">
    <property type="entry name" value="Gal_mutarotase_sf_dom"/>
</dbReference>
<evidence type="ECO:0000256" key="18">
    <source>
        <dbReference type="ARBA" id="ARBA00022824"/>
    </source>
</evidence>
<dbReference type="InterPro" id="IPR008271">
    <property type="entry name" value="Ser/Thr_kinase_AS"/>
</dbReference>